<keyword evidence="1" id="KW-0326">Glycosidase</keyword>
<dbReference type="NCBIfam" id="TIGR03568">
    <property type="entry name" value="NeuC_NnaA"/>
    <property type="match status" value="1"/>
</dbReference>
<reference evidence="1 2" key="1">
    <citation type="submission" date="2019-06" db="EMBL/GenBank/DDBJ databases">
        <title>Epidemiology of MDR Campylobacter spp.</title>
        <authorList>
            <person name="Addetia A."/>
            <person name="Greninger A."/>
            <person name="Fang F."/>
        </authorList>
    </citation>
    <scope>NUCLEOTIDE SEQUENCE [LARGE SCALE GENOMIC DNA]</scope>
    <source>
        <strain evidence="1 2">HMC314</strain>
    </source>
</reference>
<dbReference type="Gene3D" id="3.40.50.2000">
    <property type="entry name" value="Glycogen Phosphorylase B"/>
    <property type="match status" value="2"/>
</dbReference>
<comment type="caution">
    <text evidence="1">The sequence shown here is derived from an EMBL/GenBank/DDBJ whole genome shotgun (WGS) entry which is preliminary data.</text>
</comment>
<dbReference type="PANTHER" id="PTHR43174:SF3">
    <property type="entry name" value="UDP-N-ACETYLGLUCOSAMINE 2-EPIMERASE"/>
    <property type="match status" value="1"/>
</dbReference>
<proteinExistence type="predicted"/>
<dbReference type="SUPFAM" id="SSF53756">
    <property type="entry name" value="UDP-Glycosyltransferase/glycogen phosphorylase"/>
    <property type="match status" value="1"/>
</dbReference>
<dbReference type="Pfam" id="PF02350">
    <property type="entry name" value="Epimerase_2"/>
    <property type="match status" value="1"/>
</dbReference>
<protein>
    <submittedName>
        <fullName evidence="1">GDP-N,N'-diacetylbacillosamine 2-epimerase (Hydrolyzing)</fullName>
        <ecNumber evidence="1">3.2.1.184</ecNumber>
    </submittedName>
</protein>
<dbReference type="GO" id="GO:0102388">
    <property type="term" value="F:UDP-N,N'-diacetylbacillosamine 2-epimerase activity"/>
    <property type="evidence" value="ECO:0007669"/>
    <property type="project" value="UniProtKB-EC"/>
</dbReference>
<keyword evidence="1" id="KW-0378">Hydrolase</keyword>
<dbReference type="InterPro" id="IPR029767">
    <property type="entry name" value="WecB-like"/>
</dbReference>
<dbReference type="Proteomes" id="UP000312397">
    <property type="component" value="Unassembled WGS sequence"/>
</dbReference>
<dbReference type="RefSeq" id="WP_251831791.1">
    <property type="nucleotide sequence ID" value="NZ_VEVS01000041.1"/>
</dbReference>
<organism evidence="1 2">
    <name type="scientific">Campylobacter jejuni</name>
    <dbReference type="NCBI Taxonomy" id="197"/>
    <lineage>
        <taxon>Bacteria</taxon>
        <taxon>Pseudomonadati</taxon>
        <taxon>Campylobacterota</taxon>
        <taxon>Epsilonproteobacteria</taxon>
        <taxon>Campylobacterales</taxon>
        <taxon>Campylobacteraceae</taxon>
        <taxon>Campylobacter</taxon>
    </lineage>
</organism>
<evidence type="ECO:0000313" key="1">
    <source>
        <dbReference type="EMBL" id="TNO40660.1"/>
    </source>
</evidence>
<gene>
    <name evidence="1" type="primary">legG</name>
    <name evidence="1" type="ORF">FH034_08820</name>
</gene>
<name>A0A5C4YCA1_CAMJU</name>
<accession>A0A5C4YCA1</accession>
<dbReference type="GO" id="GO:0006047">
    <property type="term" value="P:UDP-N-acetylglucosamine metabolic process"/>
    <property type="evidence" value="ECO:0007669"/>
    <property type="project" value="InterPro"/>
</dbReference>
<sequence length="396" mass="45072">MLNTLKASCSLRKGVKKIMLISATRAEWYLLRNLCHEIQNDKDLSLQIIATGAHLSPEFGLTYKEIEKEFKITKKIPILLANDDKISLCKSMSLAFSAFSQAFEDLKPDIVVILGDRYEMLSVASVCLLMHIPLVHLCGGELTLGAIDDSIRHSISKMSHLHFVSHEIYKKRLLQLGEEEKRVFNVGSLASVIIKNMNFLSKKDLEKALEMKLDKELYLITYHPLTLKPKNTQKEIKTLLKKLDTLKNASLIFTKANADENGLLINEILQDYCQKNPHKAKLFDNLGSQKYLSLMKIAKAMVGNTSSGISESPFFKTPCINIGDRQKGRLKTQNIIDCEINDLDQAFEQLESKEFKQKLKNFKNPYDNDKNPNKIIKTCLKNVNLDTILHKNFIDL</sequence>
<dbReference type="InterPro" id="IPR020004">
    <property type="entry name" value="UDP-GlcNAc_Epase"/>
</dbReference>
<dbReference type="EC" id="3.2.1.184" evidence="1"/>
<evidence type="ECO:0000313" key="2">
    <source>
        <dbReference type="Proteomes" id="UP000312397"/>
    </source>
</evidence>
<dbReference type="InterPro" id="IPR003331">
    <property type="entry name" value="UDP_GlcNAc_Epimerase_2_dom"/>
</dbReference>
<dbReference type="EMBL" id="VEVS01000041">
    <property type="protein sequence ID" value="TNO40660.1"/>
    <property type="molecule type" value="Genomic_DNA"/>
</dbReference>
<dbReference type="CDD" id="cd03786">
    <property type="entry name" value="GTB_UDP-GlcNAc_2-Epimerase"/>
    <property type="match status" value="1"/>
</dbReference>
<dbReference type="PANTHER" id="PTHR43174">
    <property type="entry name" value="UDP-N-ACETYLGLUCOSAMINE 2-EPIMERASE"/>
    <property type="match status" value="1"/>
</dbReference>
<dbReference type="AlphaFoldDB" id="A0A5C4YCA1"/>